<evidence type="ECO:0000313" key="3">
    <source>
        <dbReference type="Proteomes" id="UP000317093"/>
    </source>
</evidence>
<keyword evidence="1" id="KW-0812">Transmembrane</keyword>
<keyword evidence="1" id="KW-1133">Transmembrane helix</keyword>
<accession>A0A518B5Z0</accession>
<evidence type="ECO:0000256" key="1">
    <source>
        <dbReference type="SAM" id="Phobius"/>
    </source>
</evidence>
<dbReference type="InterPro" id="IPR016024">
    <property type="entry name" value="ARM-type_fold"/>
</dbReference>
<dbReference type="Gene3D" id="1.25.10.10">
    <property type="entry name" value="Leucine-rich Repeat Variant"/>
    <property type="match status" value="1"/>
</dbReference>
<dbReference type="AlphaFoldDB" id="A0A518B5Z0"/>
<evidence type="ECO:0008006" key="4">
    <source>
        <dbReference type="Google" id="ProtNLM"/>
    </source>
</evidence>
<name>A0A518B5Z0_9BACT</name>
<keyword evidence="1" id="KW-0472">Membrane</keyword>
<dbReference type="EMBL" id="CP036279">
    <property type="protein sequence ID" value="QDU62385.1"/>
    <property type="molecule type" value="Genomic_DNA"/>
</dbReference>
<dbReference type="KEGG" id="knv:Pan216_32520"/>
<evidence type="ECO:0000313" key="2">
    <source>
        <dbReference type="EMBL" id="QDU62385.1"/>
    </source>
</evidence>
<protein>
    <recommendedName>
        <fullName evidence="4">HEAT repeat protein</fullName>
    </recommendedName>
</protein>
<keyword evidence="3" id="KW-1185">Reference proteome</keyword>
<reference evidence="2 3" key="1">
    <citation type="submission" date="2019-02" db="EMBL/GenBank/DDBJ databases">
        <title>Deep-cultivation of Planctomycetes and their phenomic and genomic characterization uncovers novel biology.</title>
        <authorList>
            <person name="Wiegand S."/>
            <person name="Jogler M."/>
            <person name="Boedeker C."/>
            <person name="Pinto D."/>
            <person name="Vollmers J."/>
            <person name="Rivas-Marin E."/>
            <person name="Kohn T."/>
            <person name="Peeters S.H."/>
            <person name="Heuer A."/>
            <person name="Rast P."/>
            <person name="Oberbeckmann S."/>
            <person name="Bunk B."/>
            <person name="Jeske O."/>
            <person name="Meyerdierks A."/>
            <person name="Storesund J.E."/>
            <person name="Kallscheuer N."/>
            <person name="Luecker S."/>
            <person name="Lage O.M."/>
            <person name="Pohl T."/>
            <person name="Merkel B.J."/>
            <person name="Hornburger P."/>
            <person name="Mueller R.-W."/>
            <person name="Bruemmer F."/>
            <person name="Labrenz M."/>
            <person name="Spormann A.M."/>
            <person name="Op den Camp H."/>
            <person name="Overmann J."/>
            <person name="Amann R."/>
            <person name="Jetten M.S.M."/>
            <person name="Mascher T."/>
            <person name="Medema M.H."/>
            <person name="Devos D.P."/>
            <person name="Kaster A.-K."/>
            <person name="Ovreas L."/>
            <person name="Rohde M."/>
            <person name="Galperin M.Y."/>
            <person name="Jogler C."/>
        </authorList>
    </citation>
    <scope>NUCLEOTIDE SEQUENCE [LARGE SCALE GENOMIC DNA]</scope>
    <source>
        <strain evidence="2 3">Pan216</strain>
    </source>
</reference>
<dbReference type="RefSeq" id="WP_419193682.1">
    <property type="nucleotide sequence ID" value="NZ_CP036279.1"/>
</dbReference>
<gene>
    <name evidence="2" type="ORF">Pan216_32520</name>
</gene>
<dbReference type="InterPro" id="IPR004155">
    <property type="entry name" value="PBS_lyase_HEAT"/>
</dbReference>
<dbReference type="Proteomes" id="UP000317093">
    <property type="component" value="Chromosome"/>
</dbReference>
<proteinExistence type="predicted"/>
<sequence>MLALVKYLLVPLIVSIVALFLIAWFGGPMDILGIDTVARRKQASSRLKALKDEFLANPNKVSLRTEIEESTRSRYRFERLQALSTLGLLGEHASPSIPILVEALKSRDSFVTDAAARAFLDLGPNAAPAKLELATALRVNVRNSTGLWAAEALGNIGDSSPEILDALKYAVDADSMTKDKARKAYRRITGESL</sequence>
<organism evidence="2 3">
    <name type="scientific">Kolteria novifilia</name>
    <dbReference type="NCBI Taxonomy" id="2527975"/>
    <lineage>
        <taxon>Bacteria</taxon>
        <taxon>Pseudomonadati</taxon>
        <taxon>Planctomycetota</taxon>
        <taxon>Planctomycetia</taxon>
        <taxon>Kolteriales</taxon>
        <taxon>Kolteriaceae</taxon>
        <taxon>Kolteria</taxon>
    </lineage>
</organism>
<feature type="transmembrane region" description="Helical" evidence="1">
    <location>
        <begin position="7"/>
        <end position="27"/>
    </location>
</feature>
<dbReference type="SUPFAM" id="SSF48371">
    <property type="entry name" value="ARM repeat"/>
    <property type="match status" value="1"/>
</dbReference>
<dbReference type="Pfam" id="PF03130">
    <property type="entry name" value="HEAT_PBS"/>
    <property type="match status" value="1"/>
</dbReference>
<dbReference type="InterPro" id="IPR011989">
    <property type="entry name" value="ARM-like"/>
</dbReference>